<sequence>MQFSDVSQVDCLAEQMYSSPDPIARQQAQVSLEVLTKEGADRSAIYAILQQSNNQYTLFFMAQSLVSWFKSARKWLSEEEKQTLVVTHCGGCLKRIFENGAPKHVVSSLLSAYAKVTKLAFEKTPVLEGAVSYPLEMLQQGHDGSSQRLLGLMMLNALVVEFSKFDSSRSKSFMSFIAHRHCSNNFNEDILLKIFIASLKELESLRADSPLVSETVKLVENCLSCDFRALLVDETEELPFVHFPASWKTTILSDHTLRTLWGQHATLPYPHCASILVGITNICGIYRTFFETQEERAGYIQFILARLTEVTMLQDGRLKIPRYVELFADACRRVVVSLSYRDLCQVGGFESWVSALCPLSVEVLSIKFGQEGSFAMATSVLSFWAGLAISKGRTLAEQRSCDIEHVLPQILQDVAMMQSEAFANITLLDPPRTLSDLATYLNQSVGTSILSSPISTGWLFYLAGSLAAHVLFNIEGPATESCSHVFAYVRGCAEHRQRRDGDPVLFCSFVERGVLHFIKNMQSLLVDLRQCSVSTIVTNVFQNRTRLFQFVLDNVGHNIMRSADSAEAVEVIRLSADLITDACREVPSSLLRELSLDLPAVSELPLAQSQQTYKLRTNVMKLLWFLRTTGPYTRQRMESYLCNVDFNMQQPVSNDFTSATFVAGWLRDLRGACQAMKEYECPFGDFIDWFFIRHTLLLATLEVTADFPVVVTALMRFLCELITPGKYGTLHVSSSSNSAVGLTLFQYLCLFIAKVEARTFSAERIAVCSFSASDYDKVLKPWMLSMDIVKKCIQGSFVPFGAMIYYNDDTFEDTAVRLLRKLAMLPRTVFKEYSKFTSNALDFLRLLTEENLYFPLRRLTGEELLALVGSVIAICEDVDIHSSVLLFGLSFLSFIASLVREVKAIVLTPAMQTGGGAGASATGASGGSAITAGLGAQGASPAVQPFYPLSANSPLPLMQQRNTSRVPRFAREVREYLAGLFAPHEDLWQRLLSVAMNIIVFQDRAVNASSAVVYPIFEAHPPFWYAYIENLVSSYPEIKRSAVREALSVLTNAAEAQDKFFSEVYAFRNALRRFNG</sequence>
<dbReference type="EMBL" id="HE573025">
    <property type="protein sequence ID" value="CCC50258.1"/>
    <property type="molecule type" value="Genomic_DNA"/>
</dbReference>
<evidence type="ECO:0000313" key="8">
    <source>
        <dbReference type="EMBL" id="CCC50258.1"/>
    </source>
</evidence>
<keyword evidence="6" id="KW-0653">Protein transport</keyword>
<dbReference type="VEuPathDB" id="TriTrypDB:TvY486_0900810"/>
<dbReference type="PANTHER" id="PTHR12596:SF2">
    <property type="entry name" value="EXPORTIN-7 ISOFORM X1"/>
    <property type="match status" value="1"/>
</dbReference>
<dbReference type="GO" id="GO:0005643">
    <property type="term" value="C:nuclear pore"/>
    <property type="evidence" value="ECO:0007669"/>
    <property type="project" value="TreeGrafter"/>
</dbReference>
<evidence type="ECO:0000256" key="4">
    <source>
        <dbReference type="ARBA" id="ARBA00022448"/>
    </source>
</evidence>
<keyword evidence="4" id="KW-0813">Transport</keyword>
<protein>
    <recommendedName>
        <fullName evidence="9">Importin N-terminal domain-containing protein</fullName>
    </recommendedName>
</protein>
<dbReference type="InterPro" id="IPR044189">
    <property type="entry name" value="XPO4/7-like"/>
</dbReference>
<accession>G0U1V9</accession>
<dbReference type="Gene3D" id="1.25.10.10">
    <property type="entry name" value="Leucine-rich Repeat Variant"/>
    <property type="match status" value="1"/>
</dbReference>
<reference evidence="8" key="1">
    <citation type="journal article" date="2012" name="Proc. Natl. Acad. Sci. U.S.A.">
        <title>Antigenic diversity is generated by distinct evolutionary mechanisms in African trypanosome species.</title>
        <authorList>
            <person name="Jackson A.P."/>
            <person name="Berry A."/>
            <person name="Aslett M."/>
            <person name="Allison H.C."/>
            <person name="Burton P."/>
            <person name="Vavrova-Anderson J."/>
            <person name="Brown R."/>
            <person name="Browne H."/>
            <person name="Corton N."/>
            <person name="Hauser H."/>
            <person name="Gamble J."/>
            <person name="Gilderthorp R."/>
            <person name="Marcello L."/>
            <person name="McQuillan J."/>
            <person name="Otto T.D."/>
            <person name="Quail M.A."/>
            <person name="Sanders M.J."/>
            <person name="van Tonder A."/>
            <person name="Ginger M.L."/>
            <person name="Field M.C."/>
            <person name="Barry J.D."/>
            <person name="Hertz-Fowler C."/>
            <person name="Berriman M."/>
        </authorList>
    </citation>
    <scope>NUCLEOTIDE SEQUENCE</scope>
    <source>
        <strain evidence="8">Y486</strain>
    </source>
</reference>
<dbReference type="GO" id="GO:0006611">
    <property type="term" value="P:protein export from nucleus"/>
    <property type="evidence" value="ECO:0007669"/>
    <property type="project" value="TreeGrafter"/>
</dbReference>
<evidence type="ECO:0000256" key="6">
    <source>
        <dbReference type="ARBA" id="ARBA00022927"/>
    </source>
</evidence>
<dbReference type="InterPro" id="IPR016024">
    <property type="entry name" value="ARM-type_fold"/>
</dbReference>
<dbReference type="PANTHER" id="PTHR12596">
    <property type="entry name" value="EXPORTIN 4,7-RELATED"/>
    <property type="match status" value="1"/>
</dbReference>
<comment type="similarity">
    <text evidence="3">Belongs to the exportin family.</text>
</comment>
<dbReference type="GO" id="GO:0005737">
    <property type="term" value="C:cytoplasm"/>
    <property type="evidence" value="ECO:0007669"/>
    <property type="project" value="UniProtKB-SubCell"/>
</dbReference>
<evidence type="ECO:0000256" key="5">
    <source>
        <dbReference type="ARBA" id="ARBA00022490"/>
    </source>
</evidence>
<proteinExistence type="inferred from homology"/>
<dbReference type="InterPro" id="IPR011989">
    <property type="entry name" value="ARM-like"/>
</dbReference>
<evidence type="ECO:0000256" key="7">
    <source>
        <dbReference type="ARBA" id="ARBA00023242"/>
    </source>
</evidence>
<dbReference type="GO" id="GO:0005049">
    <property type="term" value="F:nuclear export signal receptor activity"/>
    <property type="evidence" value="ECO:0007669"/>
    <property type="project" value="InterPro"/>
</dbReference>
<keyword evidence="7" id="KW-0539">Nucleus</keyword>
<evidence type="ECO:0008006" key="9">
    <source>
        <dbReference type="Google" id="ProtNLM"/>
    </source>
</evidence>
<dbReference type="AlphaFoldDB" id="G0U1V9"/>
<name>G0U1V9_TRYVY</name>
<gene>
    <name evidence="8" type="ORF">TVY486_0900810</name>
</gene>
<keyword evidence="5" id="KW-0963">Cytoplasm</keyword>
<evidence type="ECO:0000256" key="1">
    <source>
        <dbReference type="ARBA" id="ARBA00004123"/>
    </source>
</evidence>
<evidence type="ECO:0000256" key="3">
    <source>
        <dbReference type="ARBA" id="ARBA00009466"/>
    </source>
</evidence>
<evidence type="ECO:0000256" key="2">
    <source>
        <dbReference type="ARBA" id="ARBA00004496"/>
    </source>
</evidence>
<dbReference type="SUPFAM" id="SSF48371">
    <property type="entry name" value="ARM repeat"/>
    <property type="match status" value="1"/>
</dbReference>
<organism evidence="8">
    <name type="scientific">Trypanosoma vivax (strain Y486)</name>
    <dbReference type="NCBI Taxonomy" id="1055687"/>
    <lineage>
        <taxon>Eukaryota</taxon>
        <taxon>Discoba</taxon>
        <taxon>Euglenozoa</taxon>
        <taxon>Kinetoplastea</taxon>
        <taxon>Metakinetoplastina</taxon>
        <taxon>Trypanosomatida</taxon>
        <taxon>Trypanosomatidae</taxon>
        <taxon>Trypanosoma</taxon>
        <taxon>Duttonella</taxon>
    </lineage>
</organism>
<comment type="subcellular location">
    <subcellularLocation>
        <location evidence="2">Cytoplasm</location>
    </subcellularLocation>
    <subcellularLocation>
        <location evidence="1">Nucleus</location>
    </subcellularLocation>
</comment>